<organism evidence="1 2">
    <name type="scientific">Catellatospora chokoriensis</name>
    <dbReference type="NCBI Taxonomy" id="310353"/>
    <lineage>
        <taxon>Bacteria</taxon>
        <taxon>Bacillati</taxon>
        <taxon>Actinomycetota</taxon>
        <taxon>Actinomycetes</taxon>
        <taxon>Micromonosporales</taxon>
        <taxon>Micromonosporaceae</taxon>
        <taxon>Catellatospora</taxon>
    </lineage>
</organism>
<sequence length="124" mass="12788">MVVSAGSGCGVDRLLVVVDPEVGVPASAFAAGWGADPRASEIGPAVVEPSSGEVFLPGLVELVVVPVAVNLATSVLYDLVKRIVTAARKSGSGAPGEVEALEVQDLARANGDRLVVVRWRRERS</sequence>
<dbReference type="Proteomes" id="UP000619293">
    <property type="component" value="Unassembled WGS sequence"/>
</dbReference>
<evidence type="ECO:0000313" key="2">
    <source>
        <dbReference type="Proteomes" id="UP000619293"/>
    </source>
</evidence>
<comment type="caution">
    <text evidence="1">The sequence shown here is derived from an EMBL/GenBank/DDBJ whole genome shotgun (WGS) entry which is preliminary data.</text>
</comment>
<gene>
    <name evidence="1" type="ORF">Cch02nite_70450</name>
</gene>
<protein>
    <submittedName>
        <fullName evidence="1">Uncharacterized protein</fullName>
    </submittedName>
</protein>
<dbReference type="EMBL" id="BONG01000068">
    <property type="protein sequence ID" value="GIF93601.1"/>
    <property type="molecule type" value="Genomic_DNA"/>
</dbReference>
<keyword evidence="2" id="KW-1185">Reference proteome</keyword>
<proteinExistence type="predicted"/>
<dbReference type="AlphaFoldDB" id="A0A8J3K5Q0"/>
<name>A0A8J3K5Q0_9ACTN</name>
<evidence type="ECO:0000313" key="1">
    <source>
        <dbReference type="EMBL" id="GIF93601.1"/>
    </source>
</evidence>
<reference evidence="1 2" key="1">
    <citation type="submission" date="2021-01" db="EMBL/GenBank/DDBJ databases">
        <title>Whole genome shotgun sequence of Catellatospora chokoriensis NBRC 107358.</title>
        <authorList>
            <person name="Komaki H."/>
            <person name="Tamura T."/>
        </authorList>
    </citation>
    <scope>NUCLEOTIDE SEQUENCE [LARGE SCALE GENOMIC DNA]</scope>
    <source>
        <strain evidence="1 2">NBRC 107358</strain>
    </source>
</reference>
<accession>A0A8J3K5Q0</accession>